<feature type="region of interest" description="Disordered" evidence="1">
    <location>
        <begin position="35"/>
        <end position="64"/>
    </location>
</feature>
<comment type="caution">
    <text evidence="2">The sequence shown here is derived from an EMBL/GenBank/DDBJ whole genome shotgun (WGS) entry which is preliminary data.</text>
</comment>
<dbReference type="AlphaFoldDB" id="A0A5B7HHA9"/>
<proteinExistence type="predicted"/>
<keyword evidence="3" id="KW-1185">Reference proteome</keyword>
<evidence type="ECO:0000313" key="3">
    <source>
        <dbReference type="Proteomes" id="UP000324222"/>
    </source>
</evidence>
<reference evidence="2 3" key="1">
    <citation type="submission" date="2019-05" db="EMBL/GenBank/DDBJ databases">
        <title>Another draft genome of Portunus trituberculatus and its Hox gene families provides insights of decapod evolution.</title>
        <authorList>
            <person name="Jeong J.-H."/>
            <person name="Song I."/>
            <person name="Kim S."/>
            <person name="Choi T."/>
            <person name="Kim D."/>
            <person name="Ryu S."/>
            <person name="Kim W."/>
        </authorList>
    </citation>
    <scope>NUCLEOTIDE SEQUENCE [LARGE SCALE GENOMIC DNA]</scope>
    <source>
        <tissue evidence="2">Muscle</tissue>
    </source>
</reference>
<dbReference type="EMBL" id="VSRR010028915">
    <property type="protein sequence ID" value="MPC69119.1"/>
    <property type="molecule type" value="Genomic_DNA"/>
</dbReference>
<name>A0A5B7HHA9_PORTR</name>
<evidence type="ECO:0000256" key="1">
    <source>
        <dbReference type="SAM" id="MobiDB-lite"/>
    </source>
</evidence>
<dbReference type="Proteomes" id="UP000324222">
    <property type="component" value="Unassembled WGS sequence"/>
</dbReference>
<sequence length="64" mass="6436">MITTCPRAVKGGAKGLPLATAASLWCRACVKVRRGGRGDGNQGVGSQQEGVGRLGVGDEVGVRA</sequence>
<organism evidence="2 3">
    <name type="scientific">Portunus trituberculatus</name>
    <name type="common">Swimming crab</name>
    <name type="synonym">Neptunus trituberculatus</name>
    <dbReference type="NCBI Taxonomy" id="210409"/>
    <lineage>
        <taxon>Eukaryota</taxon>
        <taxon>Metazoa</taxon>
        <taxon>Ecdysozoa</taxon>
        <taxon>Arthropoda</taxon>
        <taxon>Crustacea</taxon>
        <taxon>Multicrustacea</taxon>
        <taxon>Malacostraca</taxon>
        <taxon>Eumalacostraca</taxon>
        <taxon>Eucarida</taxon>
        <taxon>Decapoda</taxon>
        <taxon>Pleocyemata</taxon>
        <taxon>Brachyura</taxon>
        <taxon>Eubrachyura</taxon>
        <taxon>Portunoidea</taxon>
        <taxon>Portunidae</taxon>
        <taxon>Portuninae</taxon>
        <taxon>Portunus</taxon>
    </lineage>
</organism>
<accession>A0A5B7HHA9</accession>
<gene>
    <name evidence="2" type="ORF">E2C01_063334</name>
</gene>
<evidence type="ECO:0000313" key="2">
    <source>
        <dbReference type="EMBL" id="MPC69119.1"/>
    </source>
</evidence>
<protein>
    <submittedName>
        <fullName evidence="2">Uncharacterized protein</fullName>
    </submittedName>
</protein>